<dbReference type="GO" id="GO:0048468">
    <property type="term" value="P:cell development"/>
    <property type="evidence" value="ECO:0007669"/>
    <property type="project" value="UniProtKB-ARBA"/>
</dbReference>
<dbReference type="AlphaFoldDB" id="A0A3Q3BVL5"/>
<keyword evidence="15" id="KW-0812">Transmembrane</keyword>
<dbReference type="InterPro" id="IPR044912">
    <property type="entry name" value="Egfr_JX_dom"/>
</dbReference>
<dbReference type="Proteomes" id="UP000264840">
    <property type="component" value="Unplaced"/>
</dbReference>
<dbReference type="SMART" id="SM00219">
    <property type="entry name" value="TyrKc"/>
    <property type="match status" value="1"/>
</dbReference>
<dbReference type="PANTHER" id="PTHR24416">
    <property type="entry name" value="TYROSINE-PROTEIN KINASE RECEPTOR"/>
    <property type="match status" value="1"/>
</dbReference>
<evidence type="ECO:0000256" key="1">
    <source>
        <dbReference type="ARBA" id="ARBA00004308"/>
    </source>
</evidence>
<evidence type="ECO:0000256" key="13">
    <source>
        <dbReference type="ARBA" id="ARBA00051243"/>
    </source>
</evidence>
<evidence type="ECO:0000256" key="12">
    <source>
        <dbReference type="ARBA" id="ARBA00023180"/>
    </source>
</evidence>
<dbReference type="STRING" id="8153.ENSHBUP00000007276"/>
<dbReference type="PROSITE" id="PS00107">
    <property type="entry name" value="PROTEIN_KINASE_ATP"/>
    <property type="match status" value="1"/>
</dbReference>
<dbReference type="Gene3D" id="3.30.200.20">
    <property type="entry name" value="Phosphorylase Kinase, domain 1"/>
    <property type="match status" value="1"/>
</dbReference>
<dbReference type="GO" id="GO:0050679">
    <property type="term" value="P:positive regulation of epithelial cell proliferation"/>
    <property type="evidence" value="ECO:0007669"/>
    <property type="project" value="TreeGrafter"/>
</dbReference>
<evidence type="ECO:0000256" key="2">
    <source>
        <dbReference type="ARBA" id="ARBA00004479"/>
    </source>
</evidence>
<keyword evidence="5" id="KW-0808">Transferase</keyword>
<dbReference type="SUPFAM" id="SSF56112">
    <property type="entry name" value="Protein kinase-like (PK-like)"/>
    <property type="match status" value="1"/>
</dbReference>
<dbReference type="SUPFAM" id="SSF57184">
    <property type="entry name" value="Growth factor receptor domain"/>
    <property type="match status" value="1"/>
</dbReference>
<proteinExistence type="predicted"/>
<evidence type="ECO:0000259" key="16">
    <source>
        <dbReference type="PROSITE" id="PS50011"/>
    </source>
</evidence>
<dbReference type="Gene3D" id="2.10.220.10">
    <property type="entry name" value="Hormone Receptor, Insulin-like Growth Factor Receptor 1, Chain A, domain 2"/>
    <property type="match status" value="1"/>
</dbReference>
<dbReference type="PANTHER" id="PTHR24416:SF91">
    <property type="entry name" value="EPIDERMAL GROWTH FACTOR RECEPTOR"/>
    <property type="match status" value="1"/>
</dbReference>
<organism evidence="17 18">
    <name type="scientific">Haplochromis burtoni</name>
    <name type="common">Burton's mouthbrooder</name>
    <name type="synonym">Chromis burtoni</name>
    <dbReference type="NCBI Taxonomy" id="8153"/>
    <lineage>
        <taxon>Eukaryota</taxon>
        <taxon>Metazoa</taxon>
        <taxon>Chordata</taxon>
        <taxon>Craniata</taxon>
        <taxon>Vertebrata</taxon>
        <taxon>Euteleostomi</taxon>
        <taxon>Actinopterygii</taxon>
        <taxon>Neopterygii</taxon>
        <taxon>Teleostei</taxon>
        <taxon>Neoteleostei</taxon>
        <taxon>Acanthomorphata</taxon>
        <taxon>Ovalentaria</taxon>
        <taxon>Cichlomorphae</taxon>
        <taxon>Cichliformes</taxon>
        <taxon>Cichlidae</taxon>
        <taxon>African cichlids</taxon>
        <taxon>Pseudocrenilabrinae</taxon>
        <taxon>Haplochromini</taxon>
        <taxon>Haplochromis</taxon>
    </lineage>
</organism>
<keyword evidence="11" id="KW-0675">Receptor</keyword>
<dbReference type="GO" id="GO:0043235">
    <property type="term" value="C:receptor complex"/>
    <property type="evidence" value="ECO:0007669"/>
    <property type="project" value="TreeGrafter"/>
</dbReference>
<dbReference type="GO" id="GO:0009925">
    <property type="term" value="C:basal plasma membrane"/>
    <property type="evidence" value="ECO:0007669"/>
    <property type="project" value="TreeGrafter"/>
</dbReference>
<dbReference type="InterPro" id="IPR011009">
    <property type="entry name" value="Kinase-like_dom_sf"/>
</dbReference>
<keyword evidence="18" id="KW-1185">Reference proteome</keyword>
<dbReference type="GO" id="GO:0050793">
    <property type="term" value="P:regulation of developmental process"/>
    <property type="evidence" value="ECO:0007669"/>
    <property type="project" value="UniProtKB-ARBA"/>
</dbReference>
<evidence type="ECO:0000313" key="18">
    <source>
        <dbReference type="Proteomes" id="UP000264840"/>
    </source>
</evidence>
<feature type="transmembrane region" description="Helical" evidence="15">
    <location>
        <begin position="61"/>
        <end position="80"/>
    </location>
</feature>
<dbReference type="FunFam" id="2.10.220.10:FF:000008">
    <property type="entry name" value="Receptor protein-tyrosine kinase"/>
    <property type="match status" value="1"/>
</dbReference>
<comment type="subcellular location">
    <subcellularLocation>
        <location evidence="1">Endomembrane system</location>
    </subcellularLocation>
    <subcellularLocation>
        <location evidence="2">Membrane</location>
        <topology evidence="2">Single-pass type I membrane protein</topology>
    </subcellularLocation>
</comment>
<evidence type="ECO:0000256" key="10">
    <source>
        <dbReference type="ARBA" id="ARBA00023137"/>
    </source>
</evidence>
<dbReference type="GO" id="GO:0043066">
    <property type="term" value="P:negative regulation of apoptotic process"/>
    <property type="evidence" value="ECO:0007669"/>
    <property type="project" value="TreeGrafter"/>
</dbReference>
<dbReference type="GO" id="GO:0048408">
    <property type="term" value="F:epidermal growth factor binding"/>
    <property type="evidence" value="ECO:0007669"/>
    <property type="project" value="TreeGrafter"/>
</dbReference>
<dbReference type="GO" id="GO:0005006">
    <property type="term" value="F:epidermal growth factor receptor activity"/>
    <property type="evidence" value="ECO:0007669"/>
    <property type="project" value="TreeGrafter"/>
</dbReference>
<comment type="catalytic activity">
    <reaction evidence="13">
        <text>L-tyrosyl-[protein] + ATP = O-phospho-L-tyrosyl-[protein] + ADP + H(+)</text>
        <dbReference type="Rhea" id="RHEA:10596"/>
        <dbReference type="Rhea" id="RHEA-COMP:10136"/>
        <dbReference type="Rhea" id="RHEA-COMP:20101"/>
        <dbReference type="ChEBI" id="CHEBI:15378"/>
        <dbReference type="ChEBI" id="CHEBI:30616"/>
        <dbReference type="ChEBI" id="CHEBI:46858"/>
        <dbReference type="ChEBI" id="CHEBI:61978"/>
        <dbReference type="ChEBI" id="CHEBI:456216"/>
        <dbReference type="EC" id="2.7.10.1"/>
    </reaction>
</comment>
<keyword evidence="6 14" id="KW-0547">Nucleotide-binding</keyword>
<dbReference type="InterPro" id="IPR009030">
    <property type="entry name" value="Growth_fac_rcpt_cys_sf"/>
</dbReference>
<feature type="binding site" evidence="14">
    <location>
        <position position="157"/>
    </location>
    <ligand>
        <name>ATP</name>
        <dbReference type="ChEBI" id="CHEBI:30616"/>
    </ligand>
</feature>
<dbReference type="Gene3D" id="6.10.250.2930">
    <property type="match status" value="1"/>
</dbReference>
<dbReference type="InterPro" id="IPR017441">
    <property type="entry name" value="Protein_kinase_ATP_BS"/>
</dbReference>
<keyword evidence="10" id="KW-0829">Tyrosine-protein kinase</keyword>
<dbReference type="FunFam" id="1.10.510.10:FF:001512">
    <property type="entry name" value="Receptor tyrosine-protein kinase erbB-2"/>
    <property type="match status" value="1"/>
</dbReference>
<dbReference type="FunFam" id="3.30.200.20:FF:000044">
    <property type="entry name" value="Receptor protein-tyrosine kinase"/>
    <property type="match status" value="1"/>
</dbReference>
<reference evidence="17" key="2">
    <citation type="submission" date="2025-09" db="UniProtKB">
        <authorList>
            <consortium name="Ensembl"/>
        </authorList>
    </citation>
    <scope>IDENTIFICATION</scope>
</reference>
<dbReference type="Pfam" id="PF14843">
    <property type="entry name" value="GF_recep_IV"/>
    <property type="match status" value="1"/>
</dbReference>
<evidence type="ECO:0000256" key="4">
    <source>
        <dbReference type="ARBA" id="ARBA00022553"/>
    </source>
</evidence>
<keyword evidence="4" id="KW-0597">Phosphoprotein</keyword>
<keyword evidence="9 15" id="KW-0472">Membrane</keyword>
<dbReference type="Pfam" id="PF07714">
    <property type="entry name" value="PK_Tyr_Ser-Thr"/>
    <property type="match status" value="1"/>
</dbReference>
<evidence type="ECO:0000256" key="6">
    <source>
        <dbReference type="ARBA" id="ARBA00022741"/>
    </source>
</evidence>
<evidence type="ECO:0000256" key="7">
    <source>
        <dbReference type="ARBA" id="ARBA00022777"/>
    </source>
</evidence>
<keyword evidence="12" id="KW-0325">Glycoprotein</keyword>
<keyword evidence="8 14" id="KW-0067">ATP-binding</keyword>
<name>A0A3Q3BVL5_HAPBU</name>
<evidence type="ECO:0000313" key="17">
    <source>
        <dbReference type="Ensembl" id="ENSHBUP00000007276.1"/>
    </source>
</evidence>
<dbReference type="PROSITE" id="PS00109">
    <property type="entry name" value="PROTEIN_KINASE_TYR"/>
    <property type="match status" value="1"/>
</dbReference>
<feature type="domain" description="Protein kinase" evidence="16">
    <location>
        <begin position="124"/>
        <end position="476"/>
    </location>
</feature>
<evidence type="ECO:0000256" key="14">
    <source>
        <dbReference type="PROSITE-ProRule" id="PRU10141"/>
    </source>
</evidence>
<dbReference type="GO" id="GO:0030182">
    <property type="term" value="P:neuron differentiation"/>
    <property type="evidence" value="ECO:0007669"/>
    <property type="project" value="UniProtKB-ARBA"/>
</dbReference>
<evidence type="ECO:0000256" key="11">
    <source>
        <dbReference type="ARBA" id="ARBA00023170"/>
    </source>
</evidence>
<dbReference type="PROSITE" id="PS50011">
    <property type="entry name" value="PROTEIN_KINASE_DOM"/>
    <property type="match status" value="1"/>
</dbReference>
<dbReference type="InterPro" id="IPR001245">
    <property type="entry name" value="Ser-Thr/Tyr_kinase_cat_dom"/>
</dbReference>
<sequence length="587" mass="66110">RSLTCSGPGPDKCSQCAHVKDGPHCVPHCPHGVQGEGGKLVWKYADRMGQCQSCHQNCSEGVIGGLLLLVIVSLIIFVLLRRIQIKRKRTVRRLLQERELVEPLTPSGQAPNQALLRILKETEFKKVRVLGSGAFGTVYKGLWIPEGENVKIPVAIKVLREATSPKANQEVLDEAYVMASVDHPHVCRLLGICLTSSVQLVTQLMPYGCLLDYVRHHRDSIGAQWLLNWCVQIAKGMNYLEERHLVHRDLAARNVLLKSPNHVKITDFGLAKLLTADEKEYHADGGKVCFHKNKTILFSYGKPSIVFSFCFLLNALAYDELKYDTINFLNVKNQILITVRGARGEYVTIWIIQTQNRNKFNPGEKHKLDYINYFCQGDLPSPSDSRFYSRLLSTDDTEDVIDPDEYLLPYRGMGNHKDRPMVWTHTHTHTHLLCFIDSLRSCQNGHPAGENSLALRYITDPTDSALEKDFIDHEYMNQSVSETSQSSRLSKVLNPNYEDLSLGWGPLPHPLEDLNTSQVPYGPEYLNASFKLRPLVTSHSLDNPDYQADFLPQTIKDATLAENHLFLPAAENLEYLGVGGALHAPVR</sequence>
<dbReference type="GO" id="GO:0005524">
    <property type="term" value="F:ATP binding"/>
    <property type="evidence" value="ECO:0007669"/>
    <property type="project" value="UniProtKB-UniRule"/>
</dbReference>
<dbReference type="GO" id="GO:0012505">
    <property type="term" value="C:endomembrane system"/>
    <property type="evidence" value="ECO:0007669"/>
    <property type="project" value="UniProtKB-SubCell"/>
</dbReference>
<dbReference type="InterPro" id="IPR032778">
    <property type="entry name" value="GF_recep_IV"/>
</dbReference>
<dbReference type="Gene3D" id="1.10.510.10">
    <property type="entry name" value="Transferase(Phosphotransferase) domain 1"/>
    <property type="match status" value="1"/>
</dbReference>
<evidence type="ECO:0000256" key="3">
    <source>
        <dbReference type="ARBA" id="ARBA00011902"/>
    </source>
</evidence>
<evidence type="ECO:0000256" key="8">
    <source>
        <dbReference type="ARBA" id="ARBA00022840"/>
    </source>
</evidence>
<evidence type="ECO:0000256" key="15">
    <source>
        <dbReference type="SAM" id="Phobius"/>
    </source>
</evidence>
<evidence type="ECO:0000256" key="5">
    <source>
        <dbReference type="ARBA" id="ARBA00022679"/>
    </source>
</evidence>
<dbReference type="EC" id="2.7.10.1" evidence="3"/>
<dbReference type="GeneTree" id="ENSGT00940000155450"/>
<dbReference type="InterPro" id="IPR008266">
    <property type="entry name" value="Tyr_kinase_AS"/>
</dbReference>
<keyword evidence="7" id="KW-0418">Kinase</keyword>
<dbReference type="InterPro" id="IPR020635">
    <property type="entry name" value="Tyr_kinase_cat_dom"/>
</dbReference>
<accession>A0A3Q3BVL5</accession>
<dbReference type="InterPro" id="IPR050122">
    <property type="entry name" value="RTK"/>
</dbReference>
<dbReference type="InterPro" id="IPR000719">
    <property type="entry name" value="Prot_kinase_dom"/>
</dbReference>
<dbReference type="Ensembl" id="ENSHBUT00000003910.1">
    <property type="protein sequence ID" value="ENSHBUP00000007276.1"/>
    <property type="gene ID" value="ENSHBUG00000008822.1"/>
</dbReference>
<dbReference type="InterPro" id="IPR006212">
    <property type="entry name" value="Furin_repeat"/>
</dbReference>
<keyword evidence="15" id="KW-1133">Transmembrane helix</keyword>
<dbReference type="CDD" id="cd00064">
    <property type="entry name" value="FU"/>
    <property type="match status" value="1"/>
</dbReference>
<protein>
    <recommendedName>
        <fullName evidence="3">receptor protein-tyrosine kinase</fullName>
        <ecNumber evidence="3">2.7.10.1</ecNumber>
    </recommendedName>
</protein>
<reference evidence="17" key="1">
    <citation type="submission" date="2025-08" db="UniProtKB">
        <authorList>
            <consortium name="Ensembl"/>
        </authorList>
    </citation>
    <scope>IDENTIFICATION</scope>
</reference>
<evidence type="ECO:0000256" key="9">
    <source>
        <dbReference type="ARBA" id="ARBA00023136"/>
    </source>
</evidence>